<keyword evidence="2" id="KW-1185">Reference proteome</keyword>
<evidence type="ECO:0000313" key="2">
    <source>
        <dbReference type="Proteomes" id="UP000762676"/>
    </source>
</evidence>
<organism evidence="1 2">
    <name type="scientific">Elysia marginata</name>
    <dbReference type="NCBI Taxonomy" id="1093978"/>
    <lineage>
        <taxon>Eukaryota</taxon>
        <taxon>Metazoa</taxon>
        <taxon>Spiralia</taxon>
        <taxon>Lophotrochozoa</taxon>
        <taxon>Mollusca</taxon>
        <taxon>Gastropoda</taxon>
        <taxon>Heterobranchia</taxon>
        <taxon>Euthyneura</taxon>
        <taxon>Panpulmonata</taxon>
        <taxon>Sacoglossa</taxon>
        <taxon>Placobranchoidea</taxon>
        <taxon>Plakobranchidae</taxon>
        <taxon>Elysia</taxon>
    </lineage>
</organism>
<dbReference type="AlphaFoldDB" id="A0AAV4HW26"/>
<reference evidence="1 2" key="1">
    <citation type="journal article" date="2021" name="Elife">
        <title>Chloroplast acquisition without the gene transfer in kleptoplastic sea slugs, Plakobranchus ocellatus.</title>
        <authorList>
            <person name="Maeda T."/>
            <person name="Takahashi S."/>
            <person name="Yoshida T."/>
            <person name="Shimamura S."/>
            <person name="Takaki Y."/>
            <person name="Nagai Y."/>
            <person name="Toyoda A."/>
            <person name="Suzuki Y."/>
            <person name="Arimoto A."/>
            <person name="Ishii H."/>
            <person name="Satoh N."/>
            <person name="Nishiyama T."/>
            <person name="Hasebe M."/>
            <person name="Maruyama T."/>
            <person name="Minagawa J."/>
            <person name="Obokata J."/>
            <person name="Shigenobu S."/>
        </authorList>
    </citation>
    <scope>NUCLEOTIDE SEQUENCE [LARGE SCALE GENOMIC DNA]</scope>
</reference>
<dbReference type="EMBL" id="BMAT01009191">
    <property type="protein sequence ID" value="GFS00957.1"/>
    <property type="molecule type" value="Genomic_DNA"/>
</dbReference>
<evidence type="ECO:0000313" key="1">
    <source>
        <dbReference type="EMBL" id="GFS00957.1"/>
    </source>
</evidence>
<comment type="caution">
    <text evidence="1">The sequence shown here is derived from an EMBL/GenBank/DDBJ whole genome shotgun (WGS) entry which is preliminary data.</text>
</comment>
<sequence>MVRRTYTLKIKEGCCLLRSCDSSSSECKKFGNVIGVSKNVLKYNCHAVILCRIQGGTSRYIILCFQRCYRLTIRYG</sequence>
<gene>
    <name evidence="1" type="ORF">ElyMa_004569700</name>
</gene>
<dbReference type="Proteomes" id="UP000762676">
    <property type="component" value="Unassembled WGS sequence"/>
</dbReference>
<accession>A0AAV4HW26</accession>
<proteinExistence type="predicted"/>
<protein>
    <submittedName>
        <fullName evidence="1">Uncharacterized protein</fullName>
    </submittedName>
</protein>
<name>A0AAV4HW26_9GAST</name>